<sequence length="81" mass="9332">MPLLGRKPFRRTLCPSDLRPDDQVFYLPLTGEVFTSYENFFQRQIALSSMIWTCAVTGKTGLTFEEALESEKNAQVNLYFC</sequence>
<dbReference type="GO" id="GO:0000228">
    <property type="term" value="C:nuclear chromosome"/>
    <property type="evidence" value="ECO:0007669"/>
    <property type="project" value="TreeGrafter"/>
</dbReference>
<dbReference type="GO" id="GO:0008623">
    <property type="term" value="C:CHRAC"/>
    <property type="evidence" value="ECO:0007669"/>
    <property type="project" value="TreeGrafter"/>
</dbReference>
<keyword evidence="4" id="KW-1185">Reference proteome</keyword>
<accession>A0A183EQP7</accession>
<dbReference type="GO" id="GO:0006338">
    <property type="term" value="P:chromatin remodeling"/>
    <property type="evidence" value="ECO:0007669"/>
    <property type="project" value="InterPro"/>
</dbReference>
<reference evidence="3 4" key="2">
    <citation type="submission" date="2018-11" db="EMBL/GenBank/DDBJ databases">
        <authorList>
            <consortium name="Pathogen Informatics"/>
        </authorList>
    </citation>
    <scope>NUCLEOTIDE SEQUENCE [LARGE SCALE GENOMIC DNA]</scope>
</reference>
<organism evidence="5">
    <name type="scientific">Gongylonema pulchrum</name>
    <dbReference type="NCBI Taxonomy" id="637853"/>
    <lineage>
        <taxon>Eukaryota</taxon>
        <taxon>Metazoa</taxon>
        <taxon>Ecdysozoa</taxon>
        <taxon>Nematoda</taxon>
        <taxon>Chromadorea</taxon>
        <taxon>Rhabditida</taxon>
        <taxon>Spirurina</taxon>
        <taxon>Spiruromorpha</taxon>
        <taxon>Spiruroidea</taxon>
        <taxon>Gongylonematidae</taxon>
        <taxon>Gongylonema</taxon>
    </lineage>
</organism>
<dbReference type="Pfam" id="PF10537">
    <property type="entry name" value="WAC_Acf1_DNA_bd"/>
    <property type="match status" value="1"/>
</dbReference>
<comment type="subcellular location">
    <subcellularLocation>
        <location evidence="1">Nucleus</location>
    </subcellularLocation>
</comment>
<evidence type="ECO:0000313" key="3">
    <source>
        <dbReference type="EMBL" id="VDN41255.1"/>
    </source>
</evidence>
<dbReference type="Proteomes" id="UP000271098">
    <property type="component" value="Unassembled WGS sequence"/>
</dbReference>
<dbReference type="GO" id="GO:0003677">
    <property type="term" value="F:DNA binding"/>
    <property type="evidence" value="ECO:0007669"/>
    <property type="project" value="TreeGrafter"/>
</dbReference>
<dbReference type="PANTHER" id="PTHR46510:SF1">
    <property type="entry name" value="BROMODOMAIN ADJACENT TO ZINC FINGER DOMAIN PROTEIN 1A"/>
    <property type="match status" value="1"/>
</dbReference>
<dbReference type="InterPro" id="IPR047171">
    <property type="entry name" value="BAZ1A"/>
</dbReference>
<name>A0A183EQP7_9BILA</name>
<evidence type="ECO:0000256" key="1">
    <source>
        <dbReference type="PROSITE-ProRule" id="PRU00475"/>
    </source>
</evidence>
<dbReference type="AlphaFoldDB" id="A0A183EQP7"/>
<proteinExistence type="predicted"/>
<protein>
    <submittedName>
        <fullName evidence="5">WAC domain-containing protein</fullName>
    </submittedName>
</protein>
<dbReference type="OrthoDB" id="332390at2759"/>
<dbReference type="PROSITE" id="PS51136">
    <property type="entry name" value="WAC"/>
    <property type="match status" value="1"/>
</dbReference>
<dbReference type="GO" id="GO:0006355">
    <property type="term" value="P:regulation of DNA-templated transcription"/>
    <property type="evidence" value="ECO:0007669"/>
    <property type="project" value="TreeGrafter"/>
</dbReference>
<evidence type="ECO:0000313" key="4">
    <source>
        <dbReference type="Proteomes" id="UP000271098"/>
    </source>
</evidence>
<dbReference type="PANTHER" id="PTHR46510">
    <property type="entry name" value="BROMODOMAIN ADJACENT TO ZINC FINGER DOMAIN PROTEIN 1A"/>
    <property type="match status" value="1"/>
</dbReference>
<evidence type="ECO:0000313" key="5">
    <source>
        <dbReference type="WBParaSite" id="GPUH_0002331801-mRNA-1"/>
    </source>
</evidence>
<feature type="domain" description="WAC" evidence="2">
    <location>
        <begin position="22"/>
        <end position="81"/>
    </location>
</feature>
<dbReference type="EMBL" id="UYRT01097388">
    <property type="protein sequence ID" value="VDN41255.1"/>
    <property type="molecule type" value="Genomic_DNA"/>
</dbReference>
<dbReference type="GO" id="GO:0031445">
    <property type="term" value="P:regulation of heterochromatin formation"/>
    <property type="evidence" value="ECO:0007669"/>
    <property type="project" value="TreeGrafter"/>
</dbReference>
<dbReference type="WBParaSite" id="GPUH_0002331801-mRNA-1">
    <property type="protein sequence ID" value="GPUH_0002331801-mRNA-1"/>
    <property type="gene ID" value="GPUH_0002331801"/>
</dbReference>
<evidence type="ECO:0000259" key="2">
    <source>
        <dbReference type="PROSITE" id="PS51136"/>
    </source>
</evidence>
<dbReference type="InterPro" id="IPR013136">
    <property type="entry name" value="WSTF_Acf1_Cbp146"/>
</dbReference>
<dbReference type="GO" id="GO:0045740">
    <property type="term" value="P:positive regulation of DNA replication"/>
    <property type="evidence" value="ECO:0007669"/>
    <property type="project" value="TreeGrafter"/>
</dbReference>
<gene>
    <name evidence="3" type="ORF">GPUH_LOCUS23289</name>
</gene>
<keyword evidence="1" id="KW-0539">Nucleus</keyword>
<reference evidence="5" key="1">
    <citation type="submission" date="2016-06" db="UniProtKB">
        <authorList>
            <consortium name="WormBaseParasite"/>
        </authorList>
    </citation>
    <scope>IDENTIFICATION</scope>
</reference>